<keyword evidence="4 5" id="KW-0472">Membrane</keyword>
<feature type="transmembrane region" description="Helical" evidence="5">
    <location>
        <begin position="146"/>
        <end position="163"/>
    </location>
</feature>
<gene>
    <name evidence="6" type="ORF">DKZ56_04845</name>
</gene>
<keyword evidence="3 5" id="KW-1133">Transmembrane helix</keyword>
<feature type="transmembrane region" description="Helical" evidence="5">
    <location>
        <begin position="6"/>
        <end position="21"/>
    </location>
</feature>
<protein>
    <recommendedName>
        <fullName evidence="8">Mn2+ efflux pump MntP</fullName>
    </recommendedName>
</protein>
<evidence type="ECO:0008006" key="8">
    <source>
        <dbReference type="Google" id="ProtNLM"/>
    </source>
</evidence>
<dbReference type="RefSeq" id="WP_208651635.1">
    <property type="nucleotide sequence ID" value="NZ_CP036528.1"/>
</dbReference>
<dbReference type="InterPro" id="IPR003810">
    <property type="entry name" value="Mntp/YtaF"/>
</dbReference>
<evidence type="ECO:0000313" key="7">
    <source>
        <dbReference type="Proteomes" id="UP000291151"/>
    </source>
</evidence>
<proteinExistence type="predicted"/>
<evidence type="ECO:0000256" key="4">
    <source>
        <dbReference type="ARBA" id="ARBA00023136"/>
    </source>
</evidence>
<name>A0A4P6URU9_9BACL</name>
<evidence type="ECO:0000256" key="2">
    <source>
        <dbReference type="ARBA" id="ARBA00022692"/>
    </source>
</evidence>
<evidence type="ECO:0000256" key="5">
    <source>
        <dbReference type="SAM" id="Phobius"/>
    </source>
</evidence>
<accession>A0A4P6URU9</accession>
<feature type="transmembrane region" description="Helical" evidence="5">
    <location>
        <begin position="59"/>
        <end position="77"/>
    </location>
</feature>
<dbReference type="PANTHER" id="PTHR35529:SF1">
    <property type="entry name" value="MANGANESE EFFLUX PUMP MNTP-RELATED"/>
    <property type="match status" value="1"/>
</dbReference>
<dbReference type="KEGG" id="uth:DKZ56_04845"/>
<dbReference type="PANTHER" id="PTHR35529">
    <property type="entry name" value="MANGANESE EFFLUX PUMP MNTP-RELATED"/>
    <property type="match status" value="1"/>
</dbReference>
<dbReference type="EMBL" id="CP036528">
    <property type="protein sequence ID" value="QBK25245.1"/>
    <property type="molecule type" value="Genomic_DNA"/>
</dbReference>
<sequence length="165" mass="18405">MQEIISGLIVSLDVAALYLLIPNVTSRFFLSMWTAILHMIFPIIGFTVGNWMLHLLAQWSNIVSSCLLFFIGLQFIVSSKNPYFSIPIGLLAITSSLDTFSVSISFGMLNLQKYYFIASAGIWAFILSYTALYLAKSGISIKSTPLKWIAGISLITISVYTLWEQ</sequence>
<keyword evidence="7" id="KW-1185">Reference proteome</keyword>
<feature type="transmembrane region" description="Helical" evidence="5">
    <location>
        <begin position="28"/>
        <end position="53"/>
    </location>
</feature>
<organism evidence="6 7">
    <name type="scientific">Ureibacillus thermophilus</name>
    <dbReference type="NCBI Taxonomy" id="367743"/>
    <lineage>
        <taxon>Bacteria</taxon>
        <taxon>Bacillati</taxon>
        <taxon>Bacillota</taxon>
        <taxon>Bacilli</taxon>
        <taxon>Bacillales</taxon>
        <taxon>Caryophanaceae</taxon>
        <taxon>Ureibacillus</taxon>
    </lineage>
</organism>
<evidence type="ECO:0000256" key="3">
    <source>
        <dbReference type="ARBA" id="ARBA00022989"/>
    </source>
</evidence>
<keyword evidence="1" id="KW-1003">Cell membrane</keyword>
<keyword evidence="2 5" id="KW-0812">Transmembrane</keyword>
<dbReference type="Pfam" id="PF02659">
    <property type="entry name" value="Mntp"/>
    <property type="match status" value="1"/>
</dbReference>
<evidence type="ECO:0000256" key="1">
    <source>
        <dbReference type="ARBA" id="ARBA00022475"/>
    </source>
</evidence>
<feature type="transmembrane region" description="Helical" evidence="5">
    <location>
        <begin position="114"/>
        <end position="134"/>
    </location>
</feature>
<evidence type="ECO:0000313" key="6">
    <source>
        <dbReference type="EMBL" id="QBK25245.1"/>
    </source>
</evidence>
<reference evidence="6 7" key="1">
    <citation type="submission" date="2019-02" db="EMBL/GenBank/DDBJ databases">
        <title>Ureibacillus thermophilus.</title>
        <authorList>
            <person name="Sunny J.S."/>
            <person name="Natarajan A."/>
            <person name="Saleena L.M."/>
        </authorList>
    </citation>
    <scope>NUCLEOTIDE SEQUENCE [LARGE SCALE GENOMIC DNA]</scope>
    <source>
        <strain evidence="6 7">LM102</strain>
    </source>
</reference>
<dbReference type="Proteomes" id="UP000291151">
    <property type="component" value="Chromosome"/>
</dbReference>
<feature type="transmembrane region" description="Helical" evidence="5">
    <location>
        <begin position="84"/>
        <end position="108"/>
    </location>
</feature>
<dbReference type="AlphaFoldDB" id="A0A4P6URU9"/>